<evidence type="ECO:0000313" key="2">
    <source>
        <dbReference type="EMBL" id="CAI9085716.1"/>
    </source>
</evidence>
<dbReference type="Proteomes" id="UP001161497">
    <property type="component" value="Chromosome"/>
</dbReference>
<feature type="region of interest" description="Disordered" evidence="1">
    <location>
        <begin position="270"/>
        <end position="315"/>
    </location>
</feature>
<evidence type="ECO:0000313" key="3">
    <source>
        <dbReference type="Proteomes" id="UP001161497"/>
    </source>
</evidence>
<reference evidence="2" key="1">
    <citation type="submission" date="2023-03" db="EMBL/GenBank/DDBJ databases">
        <authorList>
            <person name="Cremers G."/>
            <person name="Picone N."/>
        </authorList>
    </citation>
    <scope>NUCLEOTIDE SEQUENCE</scope>
    <source>
        <strain evidence="2">Sample_alias</strain>
    </source>
</reference>
<proteinExistence type="predicted"/>
<protein>
    <submittedName>
        <fullName evidence="2">Uncharacterized protein</fullName>
    </submittedName>
</protein>
<organism evidence="2 3">
    <name type="scientific">Candidatus Methylacidiphilum fumarolicum</name>
    <dbReference type="NCBI Taxonomy" id="591154"/>
    <lineage>
        <taxon>Bacteria</taxon>
        <taxon>Pseudomonadati</taxon>
        <taxon>Verrucomicrobiota</taxon>
        <taxon>Methylacidiphilae</taxon>
        <taxon>Methylacidiphilales</taxon>
        <taxon>Methylacidiphilaceae</taxon>
        <taxon>Methylacidiphilum (ex Ratnadevi et al. 2023)</taxon>
    </lineage>
</organism>
<dbReference type="EMBL" id="OX458932">
    <property type="protein sequence ID" value="CAI9085716.1"/>
    <property type="molecule type" value="Genomic_DNA"/>
</dbReference>
<sequence>MHRPGLPARSEVPSGQSFPLHAWIGSRPFLSVSIYLRPRKGEAVVLLPLRQAPVEKPERRVLVPMAGRSACALMPPVAEGLFHDAAASVASLAWLQRPRLCFQVSDTSLFRFVSDHRPESSERCVQHLSIQPGFLPHTFPGLFLAASGRSRHPFRLQLLRDQQSAASHHGGALLVQEILPDVRHLGVHPGEQLVLLAQPLGNAKSLPFPVLADRRLHLAGDRSPELPELLKRLAQMARIGDLKNDRLALSRLQPGAGQEPLRAQVESLGSTAMLPRRSAAHRDRRMPSAAGKKDLACPGFSGSTGLAPDRDLPNAGETKLQVSASLSGDQPPVTFVLLEAETAESPWMLETRESRLFALPDAAEERLKGEIQPLERYLGGLSIDRGEKRAAGTELG</sequence>
<gene>
    <name evidence="2" type="ORF">MFUM_1367</name>
</gene>
<accession>A0ABN8XEN4</accession>
<name>A0ABN8XEN4_9BACT</name>
<evidence type="ECO:0000256" key="1">
    <source>
        <dbReference type="SAM" id="MobiDB-lite"/>
    </source>
</evidence>
<keyword evidence="3" id="KW-1185">Reference proteome</keyword>